<dbReference type="Proteomes" id="UP000092631">
    <property type="component" value="Chromosome"/>
</dbReference>
<protein>
    <submittedName>
        <fullName evidence="1">Uncharacterized protein</fullName>
    </submittedName>
</protein>
<dbReference type="KEGG" id="bcae:A4V03_01880"/>
<evidence type="ECO:0000313" key="2">
    <source>
        <dbReference type="Proteomes" id="UP000092631"/>
    </source>
</evidence>
<proteinExistence type="predicted"/>
<reference evidence="2" key="1">
    <citation type="submission" date="2016-04" db="EMBL/GenBank/DDBJ databases">
        <title>Complete Genome Sequences of Twelve Strains of a Stable Defined Moderately Diverse Mouse Microbiota 2 (sDMDMm2).</title>
        <authorList>
            <person name="Uchimura Y."/>
            <person name="Wyss M."/>
            <person name="Brugiroux S."/>
            <person name="Limenitakis J.P."/>
            <person name="Stecher B."/>
            <person name="McCoy K.D."/>
            <person name="Macpherson A.J."/>
        </authorList>
    </citation>
    <scope>NUCLEOTIDE SEQUENCE [LARGE SCALE GENOMIC DNA]</scope>
    <source>
        <strain evidence="2">I48</strain>
    </source>
</reference>
<gene>
    <name evidence="1" type="ORF">A4V03_01880</name>
</gene>
<accession>A0A1C7GY03</accession>
<dbReference type="AlphaFoldDB" id="A0A1C7GY03"/>
<name>A0A1C7GY03_9BACE</name>
<keyword evidence="2" id="KW-1185">Reference proteome</keyword>
<evidence type="ECO:0000313" key="1">
    <source>
        <dbReference type="EMBL" id="ANU56472.1"/>
    </source>
</evidence>
<dbReference type="EMBL" id="CP015401">
    <property type="protein sequence ID" value="ANU56472.1"/>
    <property type="molecule type" value="Genomic_DNA"/>
</dbReference>
<sequence>MKAMKYLLFELPLFFLYEMSSLQRMKLLAIIPRLQNCTTVQQLNDLMRQVALTCRTEFQFVETYIDRLDWIEIN</sequence>
<organism evidence="1 2">
    <name type="scientific">Bacteroides caecimuris</name>
    <dbReference type="NCBI Taxonomy" id="1796613"/>
    <lineage>
        <taxon>Bacteria</taxon>
        <taxon>Pseudomonadati</taxon>
        <taxon>Bacteroidota</taxon>
        <taxon>Bacteroidia</taxon>
        <taxon>Bacteroidales</taxon>
        <taxon>Bacteroidaceae</taxon>
        <taxon>Bacteroides</taxon>
    </lineage>
</organism>